<feature type="compositionally biased region" description="Basic residues" evidence="4">
    <location>
        <begin position="232"/>
        <end position="247"/>
    </location>
</feature>
<dbReference type="PANTHER" id="PTHR23429:SF11">
    <property type="entry name" value="GLUCOSE-6-PHOSPHATE 1-DEHYDROGENASE 2, CHLOROPLASTIC"/>
    <property type="match status" value="1"/>
</dbReference>
<dbReference type="InterPro" id="IPR022674">
    <property type="entry name" value="G6P_DH_NAD-bd"/>
</dbReference>
<accession>A0ABQ5IWD4</accession>
<feature type="domain" description="Glucose-6-phosphate dehydrogenase NAD-binding" evidence="5">
    <location>
        <begin position="50"/>
        <end position="123"/>
    </location>
</feature>
<keyword evidence="7" id="KW-1185">Reference proteome</keyword>
<evidence type="ECO:0000256" key="1">
    <source>
        <dbReference type="ARBA" id="ARBA00022526"/>
    </source>
</evidence>
<dbReference type="PANTHER" id="PTHR23429">
    <property type="entry name" value="GLUCOSE-6-PHOSPHATE 1-DEHYDROGENASE G6PD"/>
    <property type="match status" value="1"/>
</dbReference>
<dbReference type="Gene3D" id="3.40.50.720">
    <property type="entry name" value="NAD(P)-binding Rossmann-like Domain"/>
    <property type="match status" value="1"/>
</dbReference>
<feature type="compositionally biased region" description="Acidic residues" evidence="4">
    <location>
        <begin position="1"/>
        <end position="10"/>
    </location>
</feature>
<dbReference type="SUPFAM" id="SSF51735">
    <property type="entry name" value="NAD(P)-binding Rossmann-fold domains"/>
    <property type="match status" value="1"/>
</dbReference>
<evidence type="ECO:0000256" key="3">
    <source>
        <dbReference type="ARBA" id="ARBA00023277"/>
    </source>
</evidence>
<reference evidence="6" key="2">
    <citation type="submission" date="2022-01" db="EMBL/GenBank/DDBJ databases">
        <authorList>
            <person name="Yamashiro T."/>
            <person name="Shiraishi A."/>
            <person name="Satake H."/>
            <person name="Nakayama K."/>
        </authorList>
    </citation>
    <scope>NUCLEOTIDE SEQUENCE</scope>
</reference>
<proteinExistence type="predicted"/>
<evidence type="ECO:0000313" key="6">
    <source>
        <dbReference type="EMBL" id="GJU04411.1"/>
    </source>
</evidence>
<dbReference type="EMBL" id="BQNB010021246">
    <property type="protein sequence ID" value="GJU04411.1"/>
    <property type="molecule type" value="Genomic_DNA"/>
</dbReference>
<name>A0ABQ5IWD4_9ASTR</name>
<reference evidence="6" key="1">
    <citation type="journal article" date="2022" name="Int. J. Mol. Sci.">
        <title>Draft Genome of Tanacetum Coccineum: Genomic Comparison of Closely Related Tanacetum-Family Plants.</title>
        <authorList>
            <person name="Yamashiro T."/>
            <person name="Shiraishi A."/>
            <person name="Nakayama K."/>
            <person name="Satake H."/>
        </authorList>
    </citation>
    <scope>NUCLEOTIDE SEQUENCE</scope>
</reference>
<dbReference type="Pfam" id="PF00479">
    <property type="entry name" value="G6PD_N"/>
    <property type="match status" value="1"/>
</dbReference>
<evidence type="ECO:0000313" key="7">
    <source>
        <dbReference type="Proteomes" id="UP001151760"/>
    </source>
</evidence>
<keyword evidence="2" id="KW-0521">NADP</keyword>
<dbReference type="InterPro" id="IPR001282">
    <property type="entry name" value="G6P_DH"/>
</dbReference>
<feature type="compositionally biased region" description="Basic and acidic residues" evidence="4">
    <location>
        <begin position="209"/>
        <end position="231"/>
    </location>
</feature>
<keyword evidence="3" id="KW-0119">Carbohydrate metabolism</keyword>
<organism evidence="6 7">
    <name type="scientific">Tanacetum coccineum</name>
    <dbReference type="NCBI Taxonomy" id="301880"/>
    <lineage>
        <taxon>Eukaryota</taxon>
        <taxon>Viridiplantae</taxon>
        <taxon>Streptophyta</taxon>
        <taxon>Embryophyta</taxon>
        <taxon>Tracheophyta</taxon>
        <taxon>Spermatophyta</taxon>
        <taxon>Magnoliopsida</taxon>
        <taxon>eudicotyledons</taxon>
        <taxon>Gunneridae</taxon>
        <taxon>Pentapetalae</taxon>
        <taxon>asterids</taxon>
        <taxon>campanulids</taxon>
        <taxon>Asterales</taxon>
        <taxon>Asteraceae</taxon>
        <taxon>Asteroideae</taxon>
        <taxon>Anthemideae</taxon>
        <taxon>Anthemidinae</taxon>
        <taxon>Tanacetum</taxon>
    </lineage>
</organism>
<evidence type="ECO:0000256" key="2">
    <source>
        <dbReference type="ARBA" id="ARBA00022857"/>
    </source>
</evidence>
<keyword evidence="1" id="KW-0313">Glucose metabolism</keyword>
<gene>
    <name evidence="6" type="ORF">Tco_1120841</name>
</gene>
<evidence type="ECO:0000256" key="4">
    <source>
        <dbReference type="SAM" id="MobiDB-lite"/>
    </source>
</evidence>
<sequence length="260" mass="28921">MKSSPDENEGPDNILEDGILSVPPVTPPEDSIDIANFDFNKDKSTVSITVVGACGDLAKKKIFPALFALHYEGCLPEHFTVFGYARSKMSDAELRTMVSKTLTCKIDQMENCGEKMDQFLERYVGGLGTKNQIDSAVFQKYSHPCADDVTARAIPTEDTSRVGVSTSSHLKGTRYETQKSLPVASEAYSFRSAVNEPTPSGTSLTGGMSDRDRRERSGDRGRVREERESSNNRRRSRSRHRDRGRKKTSWERGVTIITVD</sequence>
<feature type="compositionally biased region" description="Polar residues" evidence="4">
    <location>
        <begin position="195"/>
        <end position="206"/>
    </location>
</feature>
<comment type="caution">
    <text evidence="6">The sequence shown here is derived from an EMBL/GenBank/DDBJ whole genome shotgun (WGS) entry which is preliminary data.</text>
</comment>
<protein>
    <submittedName>
        <fullName evidence="6">Glucose-6-phosphate 1-dehydrogenase, chloroplastic-like protein</fullName>
    </submittedName>
</protein>
<dbReference type="Proteomes" id="UP001151760">
    <property type="component" value="Unassembled WGS sequence"/>
</dbReference>
<feature type="region of interest" description="Disordered" evidence="4">
    <location>
        <begin position="190"/>
        <end position="260"/>
    </location>
</feature>
<dbReference type="InterPro" id="IPR036291">
    <property type="entry name" value="NAD(P)-bd_dom_sf"/>
</dbReference>
<evidence type="ECO:0000259" key="5">
    <source>
        <dbReference type="Pfam" id="PF00479"/>
    </source>
</evidence>
<feature type="region of interest" description="Disordered" evidence="4">
    <location>
        <begin position="1"/>
        <end position="22"/>
    </location>
</feature>
<feature type="region of interest" description="Disordered" evidence="4">
    <location>
        <begin position="158"/>
        <end position="178"/>
    </location>
</feature>